<sequence>MEKAKIKKLAFWPAFILLIGAIILNIVNEEAFTAVFNTLNNLFMTKLGWLAALAAIVCVVLCIAVMCSKFGKVKIGGRDAKPKMSNFSWFSLMLTSSLASGILVWGAAEPIYHIQDPASAITGIEPNSGEAAKFAMETMYMHWSFIPYAIMATGAIVFAFVFYNAKKRYSVSSQIDPALGKANTNTVSSIVDSLVLFCITTAIAASMGQMLLNINSGLGHIFGIEVNNTTLVLICVVFAVI</sequence>
<evidence type="ECO:0000256" key="1">
    <source>
        <dbReference type="ARBA" id="ARBA00004651"/>
    </source>
</evidence>
<keyword evidence="4" id="KW-1003">Cell membrane</keyword>
<comment type="similarity">
    <text evidence="2">Belongs to the BCCT transporter (TC 2.A.15) family.</text>
</comment>
<evidence type="ECO:0000256" key="5">
    <source>
        <dbReference type="ARBA" id="ARBA00022692"/>
    </source>
</evidence>
<reference evidence="9" key="1">
    <citation type="submission" date="2020-10" db="EMBL/GenBank/DDBJ databases">
        <authorList>
            <person name="Gilroy R."/>
        </authorList>
    </citation>
    <scope>NUCLEOTIDE SEQUENCE</scope>
    <source>
        <strain evidence="9">11300</strain>
    </source>
</reference>
<accession>A0A9D1L9D0</accession>
<feature type="transmembrane region" description="Helical" evidence="8">
    <location>
        <begin position="87"/>
        <end position="108"/>
    </location>
</feature>
<dbReference type="Pfam" id="PF02028">
    <property type="entry name" value="BCCT"/>
    <property type="match status" value="1"/>
</dbReference>
<keyword evidence="7 8" id="KW-0472">Membrane</keyword>
<keyword evidence="6 8" id="KW-1133">Transmembrane helix</keyword>
<dbReference type="InterPro" id="IPR000060">
    <property type="entry name" value="BCCT_transptr"/>
</dbReference>
<reference evidence="9" key="2">
    <citation type="journal article" date="2021" name="PeerJ">
        <title>Extensive microbial diversity within the chicken gut microbiome revealed by metagenomics and culture.</title>
        <authorList>
            <person name="Gilroy R."/>
            <person name="Ravi A."/>
            <person name="Getino M."/>
            <person name="Pursley I."/>
            <person name="Horton D.L."/>
            <person name="Alikhan N.F."/>
            <person name="Baker D."/>
            <person name="Gharbi K."/>
            <person name="Hall N."/>
            <person name="Watson M."/>
            <person name="Adriaenssens E.M."/>
            <person name="Foster-Nyarko E."/>
            <person name="Jarju S."/>
            <person name="Secka A."/>
            <person name="Antonio M."/>
            <person name="Oren A."/>
            <person name="Chaudhuri R.R."/>
            <person name="La Ragione R."/>
            <person name="Hildebrand F."/>
            <person name="Pallen M.J."/>
        </authorList>
    </citation>
    <scope>NUCLEOTIDE SEQUENCE</scope>
    <source>
        <strain evidence="9">11300</strain>
    </source>
</reference>
<organism evidence="9 10">
    <name type="scientific">Candidatus Fimisoma avicola</name>
    <dbReference type="NCBI Taxonomy" id="2840826"/>
    <lineage>
        <taxon>Bacteria</taxon>
        <taxon>Bacillati</taxon>
        <taxon>Bacillota</taxon>
        <taxon>Clostridia</taxon>
        <taxon>Eubacteriales</taxon>
        <taxon>Candidatus Fimisoma</taxon>
    </lineage>
</organism>
<feature type="transmembrane region" description="Helical" evidence="8">
    <location>
        <begin position="9"/>
        <end position="27"/>
    </location>
</feature>
<evidence type="ECO:0000256" key="7">
    <source>
        <dbReference type="ARBA" id="ARBA00023136"/>
    </source>
</evidence>
<dbReference type="EMBL" id="DVMO01000102">
    <property type="protein sequence ID" value="HIU28087.1"/>
    <property type="molecule type" value="Genomic_DNA"/>
</dbReference>
<comment type="subcellular location">
    <subcellularLocation>
        <location evidence="1">Cell membrane</location>
        <topology evidence="1">Multi-pass membrane protein</topology>
    </subcellularLocation>
</comment>
<keyword evidence="3" id="KW-0813">Transport</keyword>
<dbReference type="PANTHER" id="PTHR30047:SF7">
    <property type="entry name" value="HIGH-AFFINITY CHOLINE TRANSPORT PROTEIN"/>
    <property type="match status" value="1"/>
</dbReference>
<gene>
    <name evidence="9" type="ORF">IAD16_06900</name>
</gene>
<evidence type="ECO:0000256" key="3">
    <source>
        <dbReference type="ARBA" id="ARBA00022448"/>
    </source>
</evidence>
<dbReference type="GO" id="GO:0022857">
    <property type="term" value="F:transmembrane transporter activity"/>
    <property type="evidence" value="ECO:0007669"/>
    <property type="project" value="InterPro"/>
</dbReference>
<protein>
    <submittedName>
        <fullName evidence="9">BCCT family transporter</fullName>
    </submittedName>
</protein>
<evidence type="ECO:0000256" key="8">
    <source>
        <dbReference type="SAM" id="Phobius"/>
    </source>
</evidence>
<dbReference type="Proteomes" id="UP000824091">
    <property type="component" value="Unassembled WGS sequence"/>
</dbReference>
<proteinExistence type="inferred from homology"/>
<evidence type="ECO:0000256" key="6">
    <source>
        <dbReference type="ARBA" id="ARBA00022989"/>
    </source>
</evidence>
<evidence type="ECO:0000256" key="4">
    <source>
        <dbReference type="ARBA" id="ARBA00022475"/>
    </source>
</evidence>
<keyword evidence="5 8" id="KW-0812">Transmembrane</keyword>
<dbReference type="PANTHER" id="PTHR30047">
    <property type="entry name" value="HIGH-AFFINITY CHOLINE TRANSPORT PROTEIN-RELATED"/>
    <property type="match status" value="1"/>
</dbReference>
<evidence type="ECO:0000313" key="10">
    <source>
        <dbReference type="Proteomes" id="UP000824091"/>
    </source>
</evidence>
<feature type="transmembrane region" description="Helical" evidence="8">
    <location>
        <begin position="186"/>
        <end position="212"/>
    </location>
</feature>
<dbReference type="AlphaFoldDB" id="A0A9D1L9D0"/>
<evidence type="ECO:0000256" key="2">
    <source>
        <dbReference type="ARBA" id="ARBA00005658"/>
    </source>
</evidence>
<dbReference type="GO" id="GO:0005886">
    <property type="term" value="C:plasma membrane"/>
    <property type="evidence" value="ECO:0007669"/>
    <property type="project" value="UniProtKB-SubCell"/>
</dbReference>
<name>A0A9D1L9D0_9FIRM</name>
<feature type="transmembrane region" description="Helical" evidence="8">
    <location>
        <begin position="218"/>
        <end position="240"/>
    </location>
</feature>
<feature type="transmembrane region" description="Helical" evidence="8">
    <location>
        <begin position="47"/>
        <end position="67"/>
    </location>
</feature>
<evidence type="ECO:0000313" key="9">
    <source>
        <dbReference type="EMBL" id="HIU28087.1"/>
    </source>
</evidence>
<feature type="non-terminal residue" evidence="9">
    <location>
        <position position="241"/>
    </location>
</feature>
<feature type="transmembrane region" description="Helical" evidence="8">
    <location>
        <begin position="145"/>
        <end position="165"/>
    </location>
</feature>
<comment type="caution">
    <text evidence="9">The sequence shown here is derived from an EMBL/GenBank/DDBJ whole genome shotgun (WGS) entry which is preliminary data.</text>
</comment>